<dbReference type="Proteomes" id="UP000002357">
    <property type="component" value="Plasmid pSCL4"/>
</dbReference>
<dbReference type="AlphaFoldDB" id="D5SLW8"/>
<reference evidence="2 3" key="1">
    <citation type="journal article" date="2010" name="Genome Biol. Evol.">
        <title>The sequence of a 1.8-mb bacterial linear plasmid reveals a rich evolutionary reservoir of secondary metabolic pathways.</title>
        <authorList>
            <person name="Medema M.H."/>
            <person name="Trefzer A."/>
            <person name="Kovalchuk A."/>
            <person name="van den Berg M."/>
            <person name="Mueller U."/>
            <person name="Heijne W."/>
            <person name="Wu L."/>
            <person name="Alam M.T."/>
            <person name="Ronning C.M."/>
            <person name="Nierman W.C."/>
            <person name="Bovenberg R.A.L."/>
            <person name="Breitling R."/>
            <person name="Takano E."/>
        </authorList>
    </citation>
    <scope>NUCLEOTIDE SEQUENCE [LARGE SCALE GENOMIC DNA]</scope>
    <source>
        <strain evidence="3">ATCC 27064 / DSM 738 / JCM 4710 / NBRC 13307 / NCIMB 12785 / NRRL 3585 / VKM Ac-602</strain>
        <plasmid evidence="2">pSCL4</plasmid>
    </source>
</reference>
<feature type="compositionally biased region" description="Basic and acidic residues" evidence="1">
    <location>
        <begin position="307"/>
        <end position="316"/>
    </location>
</feature>
<evidence type="ECO:0000313" key="3">
    <source>
        <dbReference type="Proteomes" id="UP000002357"/>
    </source>
</evidence>
<feature type="region of interest" description="Disordered" evidence="1">
    <location>
        <begin position="305"/>
        <end position="330"/>
    </location>
</feature>
<dbReference type="eggNOG" id="COG2124">
    <property type="taxonomic scope" value="Bacteria"/>
</dbReference>
<geneLocation type="plasmid" evidence="2 3">
    <name>pSCL4</name>
</geneLocation>
<evidence type="ECO:0000256" key="1">
    <source>
        <dbReference type="SAM" id="MobiDB-lite"/>
    </source>
</evidence>
<keyword evidence="3" id="KW-1185">Reference proteome</keyword>
<organism evidence="2 3">
    <name type="scientific">Streptomyces clavuligerus</name>
    <dbReference type="NCBI Taxonomy" id="1901"/>
    <lineage>
        <taxon>Bacteria</taxon>
        <taxon>Bacillati</taxon>
        <taxon>Actinomycetota</taxon>
        <taxon>Actinomycetes</taxon>
        <taxon>Kitasatosporales</taxon>
        <taxon>Streptomycetaceae</taxon>
        <taxon>Streptomyces</taxon>
    </lineage>
</organism>
<dbReference type="SUPFAM" id="SSF48576">
    <property type="entry name" value="Terpenoid synthases"/>
    <property type="match status" value="1"/>
</dbReference>
<gene>
    <name evidence="2" type="ORF">SCLAV_p1429</name>
</gene>
<dbReference type="RefSeq" id="WP_003963698.1">
    <property type="nucleotide sequence ID" value="NZ_CM000914.1"/>
</dbReference>
<evidence type="ECO:0000313" key="2">
    <source>
        <dbReference type="EMBL" id="EFG04911.2"/>
    </source>
</evidence>
<dbReference type="GeneID" id="93734490"/>
<accession>D5SLW8</accession>
<protein>
    <submittedName>
        <fullName evidence="2">Terpene synthase, metal-binding protein</fullName>
    </submittedName>
</protein>
<dbReference type="Gene3D" id="1.10.600.10">
    <property type="entry name" value="Farnesyl Diphosphate Synthase"/>
    <property type="match status" value="1"/>
</dbReference>
<keyword evidence="2" id="KW-0614">Plasmid</keyword>
<dbReference type="InterPro" id="IPR008949">
    <property type="entry name" value="Isoprenoid_synthase_dom_sf"/>
</dbReference>
<sequence>MGDAHGAPGARTGGTPPEVSPALVERQLLTWAEALALVDGPEERANLSGMGLHHYALAVVSRRELEPVALVAQFAALVCLLDDAFDRPGVQADEVAALAGGLRAVLDGTAEQGRGPFEHALNDLVTRVGGEADGSWLTRFTAGFADLLDACVEEVRVRANGEVLALGARMALRRRTSAVVPALHILEAAEGIRLPGAVETLDAAGDMHRALADAIGFANDLFSVGRDRALGHPNLVEALAAEGDGCLRTARERLREMCARRLDNFDAAAGKLVREGALPPADRAEAERYVTAARRFAATARSLPELGRYRDTDPAREAGTTPNGERDAAL</sequence>
<dbReference type="EMBL" id="CM000914">
    <property type="protein sequence ID" value="EFG04911.2"/>
    <property type="molecule type" value="Genomic_DNA"/>
</dbReference>
<proteinExistence type="predicted"/>
<dbReference type="Pfam" id="PF19086">
    <property type="entry name" value="Terpene_syn_C_2"/>
    <property type="match status" value="1"/>
</dbReference>
<name>D5SLW8_STRCL</name>